<feature type="domain" description="C2H2-type" evidence="15">
    <location>
        <begin position="263"/>
        <end position="290"/>
    </location>
</feature>
<dbReference type="Pfam" id="PF00096">
    <property type="entry name" value="zf-C2H2"/>
    <property type="match status" value="4"/>
</dbReference>
<evidence type="ECO:0000256" key="6">
    <source>
        <dbReference type="ARBA" id="ARBA00022771"/>
    </source>
</evidence>
<dbReference type="EMBL" id="HACA01026050">
    <property type="protein sequence ID" value="CDW43411.1"/>
    <property type="molecule type" value="Transcribed_RNA"/>
</dbReference>
<evidence type="ECO:0000256" key="11">
    <source>
        <dbReference type="ARBA" id="ARBA00023163"/>
    </source>
</evidence>
<evidence type="ECO:0000256" key="13">
    <source>
        <dbReference type="PROSITE-ProRule" id="PRU00042"/>
    </source>
</evidence>
<evidence type="ECO:0000256" key="3">
    <source>
        <dbReference type="ARBA" id="ARBA00022491"/>
    </source>
</evidence>
<dbReference type="FunFam" id="3.30.160.60:FF:000174">
    <property type="entry name" value="Transcriptional repressor protein YY1"/>
    <property type="match status" value="1"/>
</dbReference>
<organism evidence="16">
    <name type="scientific">Lepeophtheirus salmonis</name>
    <name type="common">Salmon louse</name>
    <name type="synonym">Caligus salmonis</name>
    <dbReference type="NCBI Taxonomy" id="72036"/>
    <lineage>
        <taxon>Eukaryota</taxon>
        <taxon>Metazoa</taxon>
        <taxon>Ecdysozoa</taxon>
        <taxon>Arthropoda</taxon>
        <taxon>Crustacea</taxon>
        <taxon>Multicrustacea</taxon>
        <taxon>Hexanauplia</taxon>
        <taxon>Copepoda</taxon>
        <taxon>Siphonostomatoida</taxon>
        <taxon>Caligidae</taxon>
        <taxon>Lepeophtheirus</taxon>
    </lineage>
</organism>
<keyword evidence="5" id="KW-0677">Repeat</keyword>
<proteinExistence type="inferred from homology"/>
<protein>
    <submittedName>
        <fullName evidence="16">YY1 transcription factor b [Danio rerio]</fullName>
    </submittedName>
</protein>
<evidence type="ECO:0000256" key="12">
    <source>
        <dbReference type="ARBA" id="ARBA00023242"/>
    </source>
</evidence>
<dbReference type="GO" id="GO:0000978">
    <property type="term" value="F:RNA polymerase II cis-regulatory region sequence-specific DNA binding"/>
    <property type="evidence" value="ECO:0007669"/>
    <property type="project" value="TreeGrafter"/>
</dbReference>
<dbReference type="InterPro" id="IPR036236">
    <property type="entry name" value="Znf_C2H2_sf"/>
</dbReference>
<evidence type="ECO:0000256" key="7">
    <source>
        <dbReference type="ARBA" id="ARBA00022833"/>
    </source>
</evidence>
<feature type="compositionally biased region" description="Pro residues" evidence="14">
    <location>
        <begin position="121"/>
        <end position="137"/>
    </location>
</feature>
<dbReference type="OrthoDB" id="10264072at2759"/>
<keyword evidence="12" id="KW-0539">Nucleus</keyword>
<dbReference type="SUPFAM" id="SSF57667">
    <property type="entry name" value="beta-beta-alpha zinc fingers"/>
    <property type="match status" value="3"/>
</dbReference>
<evidence type="ECO:0000256" key="1">
    <source>
        <dbReference type="ARBA" id="ARBA00004123"/>
    </source>
</evidence>
<name>A0A0K2V0B2_LEPSM</name>
<evidence type="ECO:0000256" key="5">
    <source>
        <dbReference type="ARBA" id="ARBA00022737"/>
    </source>
</evidence>
<dbReference type="PANTHER" id="PTHR14003:SF19">
    <property type="entry name" value="YY2 TRANSCRIPTION FACTOR"/>
    <property type="match status" value="1"/>
</dbReference>
<dbReference type="PANTHER" id="PTHR14003">
    <property type="entry name" value="TRANSCRIPTIONAL REPRESSOR PROTEIN YY"/>
    <property type="match status" value="1"/>
</dbReference>
<dbReference type="PROSITE" id="PS00028">
    <property type="entry name" value="ZINC_FINGER_C2H2_1"/>
    <property type="match status" value="3"/>
</dbReference>
<dbReference type="Gene3D" id="3.30.160.60">
    <property type="entry name" value="Classic Zinc Finger"/>
    <property type="match status" value="4"/>
</dbReference>
<dbReference type="GO" id="GO:0000785">
    <property type="term" value="C:chromatin"/>
    <property type="evidence" value="ECO:0007669"/>
    <property type="project" value="TreeGrafter"/>
</dbReference>
<feature type="region of interest" description="Disordered" evidence="14">
    <location>
        <begin position="86"/>
        <end position="145"/>
    </location>
</feature>
<feature type="domain" description="C2H2-type" evidence="15">
    <location>
        <begin position="234"/>
        <end position="258"/>
    </location>
</feature>
<accession>A0A0K2V0B2</accession>
<sequence length="391" mass="43286">MASSSVVDHDPDLALVDQLDLHGVECVQEVVTHEDYGNSIYEDEDEDLIPFVRRRTATPESPPLVNDATSKLFQSHNNVKLHTHAPVQHNSHGHPTYQKHPPRSSPNTTKKKPPDPKRSSPNPPSSTPQNAPPPPSPGSWQQKQVSIKTLEGEFSVTMWASGADEDDDKKALIGGINEFVTPDETDPDYTEYMTGKKLPPGGIPGLDLSDPKQLAEFARIKPKKHSSEEVPRTIACPHKGCSKMFRDNSAMRKHLHTHGPRVHVCAECGKAFVESSKLKRHQLVHTGEKPFQCTFEGCGKRFSLDFNLRTHVRIHTGDRPYVCPFDGCNKKFAQSTNLKSHILTHAKQKSGSSSRGGNSNVQMNSSALTAAQFVQVEVGSPEEQQFIVYTE</sequence>
<comment type="similarity">
    <text evidence="2">Belongs to the YY transcription factor family.</text>
</comment>
<evidence type="ECO:0000256" key="9">
    <source>
        <dbReference type="ARBA" id="ARBA00023125"/>
    </source>
</evidence>
<evidence type="ECO:0000313" key="16">
    <source>
        <dbReference type="EMBL" id="CDW43411.1"/>
    </source>
</evidence>
<dbReference type="FunFam" id="3.30.160.60:FF:000109">
    <property type="entry name" value="Transcriptional repressor protein YY1"/>
    <property type="match status" value="1"/>
</dbReference>
<keyword evidence="10" id="KW-0010">Activator</keyword>
<evidence type="ECO:0000256" key="4">
    <source>
        <dbReference type="ARBA" id="ARBA00022723"/>
    </source>
</evidence>
<dbReference type="GO" id="GO:0031519">
    <property type="term" value="C:PcG protein complex"/>
    <property type="evidence" value="ECO:0007669"/>
    <property type="project" value="TreeGrafter"/>
</dbReference>
<keyword evidence="8" id="KW-0805">Transcription regulation</keyword>
<dbReference type="InterPro" id="IPR013087">
    <property type="entry name" value="Znf_C2H2_type"/>
</dbReference>
<dbReference type="GO" id="GO:0000981">
    <property type="term" value="F:DNA-binding transcription factor activity, RNA polymerase II-specific"/>
    <property type="evidence" value="ECO:0007669"/>
    <property type="project" value="TreeGrafter"/>
</dbReference>
<gene>
    <name evidence="16" type="primary">yy1b</name>
</gene>
<evidence type="ECO:0000256" key="14">
    <source>
        <dbReference type="SAM" id="MobiDB-lite"/>
    </source>
</evidence>
<evidence type="ECO:0000256" key="10">
    <source>
        <dbReference type="ARBA" id="ARBA00023159"/>
    </source>
</evidence>
<dbReference type="SMART" id="SM00355">
    <property type="entry name" value="ZnF_C2H2"/>
    <property type="match status" value="4"/>
</dbReference>
<dbReference type="PROSITE" id="PS50157">
    <property type="entry name" value="ZINC_FINGER_C2H2_2"/>
    <property type="match status" value="4"/>
</dbReference>
<dbReference type="FunFam" id="3.30.160.60:FF:000163">
    <property type="entry name" value="transcriptional repressor protein YY1"/>
    <property type="match status" value="1"/>
</dbReference>
<dbReference type="FunFam" id="3.30.160.60:FF:000104">
    <property type="entry name" value="Transcriptional repressor protein YY1"/>
    <property type="match status" value="1"/>
</dbReference>
<evidence type="ECO:0000256" key="2">
    <source>
        <dbReference type="ARBA" id="ARBA00006232"/>
    </source>
</evidence>
<dbReference type="GO" id="GO:0005667">
    <property type="term" value="C:transcription regulator complex"/>
    <property type="evidence" value="ECO:0007669"/>
    <property type="project" value="TreeGrafter"/>
</dbReference>
<keyword evidence="9" id="KW-0238">DNA-binding</keyword>
<keyword evidence="3" id="KW-0678">Repressor</keyword>
<evidence type="ECO:0000259" key="15">
    <source>
        <dbReference type="PROSITE" id="PS50157"/>
    </source>
</evidence>
<keyword evidence="7" id="KW-0862">Zinc</keyword>
<keyword evidence="6 13" id="KW-0863">Zinc-finger</keyword>
<feature type="domain" description="C2H2-type" evidence="15">
    <location>
        <begin position="291"/>
        <end position="320"/>
    </location>
</feature>
<feature type="domain" description="C2H2-type" evidence="15">
    <location>
        <begin position="321"/>
        <end position="350"/>
    </location>
</feature>
<reference evidence="16" key="1">
    <citation type="submission" date="2014-05" db="EMBL/GenBank/DDBJ databases">
        <authorList>
            <person name="Chronopoulou M."/>
        </authorList>
    </citation>
    <scope>NUCLEOTIDE SEQUENCE</scope>
    <source>
        <tissue evidence="16">Whole organism</tissue>
    </source>
</reference>
<evidence type="ECO:0000256" key="8">
    <source>
        <dbReference type="ARBA" id="ARBA00023015"/>
    </source>
</evidence>
<keyword evidence="11" id="KW-0804">Transcription</keyword>
<dbReference type="GO" id="GO:0008270">
    <property type="term" value="F:zinc ion binding"/>
    <property type="evidence" value="ECO:0007669"/>
    <property type="project" value="UniProtKB-KW"/>
</dbReference>
<comment type="subcellular location">
    <subcellularLocation>
        <location evidence="1">Nucleus</location>
    </subcellularLocation>
</comment>
<keyword evidence="4" id="KW-0479">Metal-binding</keyword>
<dbReference type="AlphaFoldDB" id="A0A0K2V0B2"/>